<protein>
    <submittedName>
        <fullName evidence="1">Uncharacterized protein</fullName>
    </submittedName>
</protein>
<evidence type="ECO:0000313" key="1">
    <source>
        <dbReference type="EMBL" id="MDP9902881.1"/>
    </source>
</evidence>
<evidence type="ECO:0000313" key="2">
    <source>
        <dbReference type="Proteomes" id="UP001226867"/>
    </source>
</evidence>
<name>A0ABT9SGE1_9BURK</name>
<dbReference type="RefSeq" id="WP_307692614.1">
    <property type="nucleotide sequence ID" value="NZ_JAUSRO010000023.1"/>
</dbReference>
<dbReference type="Proteomes" id="UP001226867">
    <property type="component" value="Unassembled WGS sequence"/>
</dbReference>
<reference evidence="1 2" key="1">
    <citation type="submission" date="2023-07" db="EMBL/GenBank/DDBJ databases">
        <title>Sorghum-associated microbial communities from plants grown in Nebraska, USA.</title>
        <authorList>
            <person name="Schachtman D."/>
        </authorList>
    </citation>
    <scope>NUCLEOTIDE SEQUENCE [LARGE SCALE GENOMIC DNA]</scope>
    <source>
        <strain evidence="1 2">DS1607</strain>
    </source>
</reference>
<comment type="caution">
    <text evidence="1">The sequence shown here is derived from an EMBL/GenBank/DDBJ whole genome shotgun (WGS) entry which is preliminary data.</text>
</comment>
<keyword evidence="2" id="KW-1185">Reference proteome</keyword>
<organism evidence="1 2">
    <name type="scientific">Variovorax ginsengisoli</name>
    <dbReference type="NCBI Taxonomy" id="363844"/>
    <lineage>
        <taxon>Bacteria</taxon>
        <taxon>Pseudomonadati</taxon>
        <taxon>Pseudomonadota</taxon>
        <taxon>Betaproteobacteria</taxon>
        <taxon>Burkholderiales</taxon>
        <taxon>Comamonadaceae</taxon>
        <taxon>Variovorax</taxon>
    </lineage>
</organism>
<sequence>MSEWLESIRIVARPSEAGVLDDIVRHCQYTFREWLCIPEKDGFSPRSSVFVILIGDVAGGTSFCGYNRSRS</sequence>
<proteinExistence type="predicted"/>
<accession>A0ABT9SGE1</accession>
<gene>
    <name evidence="1" type="ORF">J2W36_005159</name>
</gene>
<dbReference type="EMBL" id="JAUSRO010000023">
    <property type="protein sequence ID" value="MDP9902881.1"/>
    <property type="molecule type" value="Genomic_DNA"/>
</dbReference>